<protein>
    <submittedName>
        <fullName evidence="1">Uncharacterized protein</fullName>
    </submittedName>
</protein>
<reference evidence="1 2" key="1">
    <citation type="journal article" date="2014" name="PLoS ONE">
        <title>The first complete genome sequence of the class fimbriimonadia in the phylum armatimonadetes.</title>
        <authorList>
            <person name="Hu Z.Y."/>
            <person name="Wang Y.Z."/>
            <person name="Im W.T."/>
            <person name="Wang S.Y."/>
            <person name="Zhao G.P."/>
            <person name="Zheng H.J."/>
            <person name="Quan Z.X."/>
        </authorList>
    </citation>
    <scope>NUCLEOTIDE SEQUENCE [LARGE SCALE GENOMIC DNA]</scope>
    <source>
        <strain evidence="1">Gsoil 348</strain>
    </source>
</reference>
<evidence type="ECO:0000313" key="2">
    <source>
        <dbReference type="Proteomes" id="UP000027982"/>
    </source>
</evidence>
<organism evidence="1 2">
    <name type="scientific">Fimbriimonas ginsengisoli Gsoil 348</name>
    <dbReference type="NCBI Taxonomy" id="661478"/>
    <lineage>
        <taxon>Bacteria</taxon>
        <taxon>Bacillati</taxon>
        <taxon>Armatimonadota</taxon>
        <taxon>Fimbriimonadia</taxon>
        <taxon>Fimbriimonadales</taxon>
        <taxon>Fimbriimonadaceae</taxon>
        <taxon>Fimbriimonas</taxon>
    </lineage>
</organism>
<keyword evidence="2" id="KW-1185">Reference proteome</keyword>
<dbReference type="HOGENOM" id="CLU_2142190_0_0_0"/>
<gene>
    <name evidence="1" type="ORF">OP10G_4701</name>
</gene>
<dbReference type="KEGG" id="fgi:OP10G_4701"/>
<name>A0A068NZ72_FIMGI</name>
<sequence>MDSEIRVFEGGAPDAERTVRIHRTAADRCSLQLVDYFLGISGRPFLEVELEYATLVMTLGGACTAVKTTDACFALYPVGSEVRLTFQADDWPFPEQWSTPRDEFNTAVLALL</sequence>
<accession>A0A068NZ72</accession>
<dbReference type="Proteomes" id="UP000027982">
    <property type="component" value="Chromosome"/>
</dbReference>
<dbReference type="AlphaFoldDB" id="A0A068NZ72"/>
<evidence type="ECO:0000313" key="1">
    <source>
        <dbReference type="EMBL" id="AIE88069.1"/>
    </source>
</evidence>
<dbReference type="RefSeq" id="WP_025228063.1">
    <property type="nucleotide sequence ID" value="NZ_CP007139.1"/>
</dbReference>
<dbReference type="EMBL" id="CP007139">
    <property type="protein sequence ID" value="AIE88069.1"/>
    <property type="molecule type" value="Genomic_DNA"/>
</dbReference>
<proteinExistence type="predicted"/>